<dbReference type="PANTHER" id="PTHR39166">
    <property type="entry name" value="BLL1166 PROTEIN"/>
    <property type="match status" value="1"/>
</dbReference>
<protein>
    <recommendedName>
        <fullName evidence="3">Nitrate reductase</fullName>
    </recommendedName>
</protein>
<dbReference type="EMBL" id="LZDS01000011">
    <property type="protein sequence ID" value="OBX29284.1"/>
    <property type="molecule type" value="Genomic_DNA"/>
</dbReference>
<dbReference type="AlphaFoldDB" id="A0A1A7RCP3"/>
<evidence type="ECO:0000313" key="1">
    <source>
        <dbReference type="EMBL" id="OBX29284.1"/>
    </source>
</evidence>
<proteinExistence type="predicted"/>
<evidence type="ECO:0008006" key="3">
    <source>
        <dbReference type="Google" id="ProtNLM"/>
    </source>
</evidence>
<comment type="caution">
    <text evidence="1">The sequence shown here is derived from an EMBL/GenBank/DDBJ whole genome shotgun (WGS) entry which is preliminary data.</text>
</comment>
<name>A0A1A7RCP3_9GAMM</name>
<dbReference type="Pfam" id="PF06042">
    <property type="entry name" value="NTP_transf_6"/>
    <property type="match status" value="1"/>
</dbReference>
<reference evidence="2" key="1">
    <citation type="submission" date="2016-06" db="EMBL/GenBank/DDBJ databases">
        <authorList>
            <person name="Radolfova-Krizova L."/>
            <person name="Nemec A."/>
        </authorList>
    </citation>
    <scope>NUCLEOTIDE SEQUENCE [LARGE SCALE GENOMIC DNA]</scope>
    <source>
        <strain evidence="2">ANC 4275</strain>
    </source>
</reference>
<dbReference type="OrthoDB" id="9805247at2"/>
<dbReference type="PANTHER" id="PTHR39166:SF1">
    <property type="entry name" value="BLL1166 PROTEIN"/>
    <property type="match status" value="1"/>
</dbReference>
<accession>A0A1A7RCP3</accession>
<evidence type="ECO:0000313" key="2">
    <source>
        <dbReference type="Proteomes" id="UP000185753"/>
    </source>
</evidence>
<dbReference type="InterPro" id="IPR009267">
    <property type="entry name" value="NTP_transf_6"/>
</dbReference>
<keyword evidence="2" id="KW-1185">Reference proteome</keyword>
<sequence>MHPVNQSQLEATYVERLQQLIQQHDGIMSILKQLYLVDASAYIAAGVIRNMLWSVLHQHSYTLSHTEVDIIFYDAEDNGTHSDQIQKEMQSFFPLIQWDVTNQAVVHHWYRLDNGESIQPLKSIEHALSFWPETATAVAVKLKAEQEIEIIAPFGLNDLFELKLRWNPRLVSYAVFQQRVVSKQWMQRWPKLSLVDANVEK</sequence>
<dbReference type="STRING" id="1443941.A9J31_14470"/>
<dbReference type="Proteomes" id="UP000185753">
    <property type="component" value="Unassembled WGS sequence"/>
</dbReference>
<gene>
    <name evidence="1" type="ORF">A9J31_14470</name>
</gene>
<organism evidence="1 2">
    <name type="scientific">Acinetobacter gandensis</name>
    <dbReference type="NCBI Taxonomy" id="1443941"/>
    <lineage>
        <taxon>Bacteria</taxon>
        <taxon>Pseudomonadati</taxon>
        <taxon>Pseudomonadota</taxon>
        <taxon>Gammaproteobacteria</taxon>
        <taxon>Moraxellales</taxon>
        <taxon>Moraxellaceae</taxon>
        <taxon>Acinetobacter</taxon>
    </lineage>
</organism>
<dbReference type="RefSeq" id="WP_067762843.1">
    <property type="nucleotide sequence ID" value="NZ_JBLZYA010000025.1"/>
</dbReference>